<evidence type="ECO:0000313" key="2">
    <source>
        <dbReference type="Proteomes" id="UP001377168"/>
    </source>
</evidence>
<sequence length="349" mass="38449">MDSQTVHPAPPDIRQGTGSDFAQLSRKVADAGLMGRRPGYYAARIASVAALYVGGWVAFVLVGDSWWTLAVAAFLAVVFGQVALLAHDVAHRQVFRLRKASERTGRIAGNAGIGMGYGWWQDKHTRHHANPNHEELDPDLIPDVLVWSRNQAHASTGLPRLLGRYQAFLFFPLLTLEGFNLHLSGVRSLADRSLKNRVAEGSMLFAHFAVYLGALLLVLPPGMALAFLAVHQCLFGVYLGSIFAPNHKGMPILTGDDRPDFLRRQVLTSRNVRGGWFTDVALGGLNYQIEHHLFPSMPSPHLRKAQVIVRRHCQELGVDYLETSLITSYRQALASLHHAGAPIRQPVPA</sequence>
<comment type="caution">
    <text evidence="1">The sequence shown here is derived from an EMBL/GenBank/DDBJ whole genome shotgun (WGS) entry which is preliminary data.</text>
</comment>
<accession>A0ACC6PQL7</accession>
<keyword evidence="2" id="KW-1185">Reference proteome</keyword>
<dbReference type="EMBL" id="JBBKAJ010000022">
    <property type="protein sequence ID" value="MEJ8633237.1"/>
    <property type="molecule type" value="Genomic_DNA"/>
</dbReference>
<protein>
    <submittedName>
        <fullName evidence="1">Acyl-CoA desaturase</fullName>
        <ecNumber evidence="1">1.14.19.-</ecNumber>
    </submittedName>
</protein>
<reference evidence="1" key="1">
    <citation type="submission" date="2024-03" db="EMBL/GenBank/DDBJ databases">
        <title>Novel Streptomyces species of biotechnological and ecological value are a feature of Machair soil.</title>
        <authorList>
            <person name="Prole J.R."/>
            <person name="Goodfellow M."/>
            <person name="Allenby N."/>
            <person name="Ward A.C."/>
        </authorList>
    </citation>
    <scope>NUCLEOTIDE SEQUENCE</scope>
    <source>
        <strain evidence="1">MS2.AVA.5</strain>
    </source>
</reference>
<organism evidence="1 2">
    <name type="scientific">Streptomyces achmelvichensis</name>
    <dbReference type="NCBI Taxonomy" id="3134111"/>
    <lineage>
        <taxon>Bacteria</taxon>
        <taxon>Bacillati</taxon>
        <taxon>Actinomycetota</taxon>
        <taxon>Actinomycetes</taxon>
        <taxon>Kitasatosporales</taxon>
        <taxon>Streptomycetaceae</taxon>
        <taxon>Streptomyces</taxon>
    </lineage>
</organism>
<keyword evidence="1" id="KW-0560">Oxidoreductase</keyword>
<dbReference type="EC" id="1.14.19.-" evidence="1"/>
<dbReference type="Proteomes" id="UP001377168">
    <property type="component" value="Unassembled WGS sequence"/>
</dbReference>
<gene>
    <name evidence="1" type="ORF">WKI67_07500</name>
</gene>
<proteinExistence type="predicted"/>
<evidence type="ECO:0000313" key="1">
    <source>
        <dbReference type="EMBL" id="MEJ8633237.1"/>
    </source>
</evidence>
<name>A0ACC6PQL7_9ACTN</name>